<dbReference type="EC" id="2.7.13.3" evidence="2"/>
<dbReference type="Pfam" id="PF02518">
    <property type="entry name" value="HATPase_c"/>
    <property type="match status" value="1"/>
</dbReference>
<feature type="transmembrane region" description="Helical" evidence="7">
    <location>
        <begin position="6"/>
        <end position="24"/>
    </location>
</feature>
<dbReference type="InterPro" id="IPR048533">
    <property type="entry name" value="VUPS"/>
</dbReference>
<protein>
    <recommendedName>
        <fullName evidence="2">histidine kinase</fullName>
        <ecNumber evidence="2">2.7.13.3</ecNumber>
    </recommendedName>
</protein>
<dbReference type="Pfam" id="PF08447">
    <property type="entry name" value="PAS_3"/>
    <property type="match status" value="1"/>
</dbReference>
<accession>A0ABV2SU09</accession>
<evidence type="ECO:0000256" key="4">
    <source>
        <dbReference type="ARBA" id="ARBA00022679"/>
    </source>
</evidence>
<dbReference type="InterPro" id="IPR004358">
    <property type="entry name" value="Sig_transdc_His_kin-like_C"/>
</dbReference>
<gene>
    <name evidence="10" type="ORF">ABXZ36_08335</name>
</gene>
<dbReference type="Pfam" id="PF00512">
    <property type="entry name" value="HisKA"/>
    <property type="match status" value="1"/>
</dbReference>
<keyword evidence="6" id="KW-0175">Coiled coil</keyword>
<proteinExistence type="predicted"/>
<keyword evidence="5" id="KW-0418">Kinase</keyword>
<dbReference type="CDD" id="cd00075">
    <property type="entry name" value="HATPase"/>
    <property type="match status" value="1"/>
</dbReference>
<dbReference type="CDD" id="cd00082">
    <property type="entry name" value="HisKA"/>
    <property type="match status" value="1"/>
</dbReference>
<dbReference type="Pfam" id="PF20973">
    <property type="entry name" value="VUPS"/>
    <property type="match status" value="1"/>
</dbReference>
<dbReference type="InterPro" id="IPR003594">
    <property type="entry name" value="HATPase_dom"/>
</dbReference>
<dbReference type="InterPro" id="IPR036097">
    <property type="entry name" value="HisK_dim/P_sf"/>
</dbReference>
<keyword evidence="7" id="KW-0472">Membrane</keyword>
<evidence type="ECO:0000259" key="9">
    <source>
        <dbReference type="PROSITE" id="PS50113"/>
    </source>
</evidence>
<dbReference type="Gene3D" id="3.30.565.10">
    <property type="entry name" value="Histidine kinase-like ATPase, C-terminal domain"/>
    <property type="match status" value="1"/>
</dbReference>
<keyword evidence="7" id="KW-0812">Transmembrane</keyword>
<dbReference type="SUPFAM" id="SSF55785">
    <property type="entry name" value="PYP-like sensor domain (PAS domain)"/>
    <property type="match status" value="2"/>
</dbReference>
<dbReference type="Gene3D" id="3.30.450.20">
    <property type="entry name" value="PAS domain"/>
    <property type="match status" value="2"/>
</dbReference>
<feature type="domain" description="Histidine kinase" evidence="8">
    <location>
        <begin position="560"/>
        <end position="774"/>
    </location>
</feature>
<dbReference type="PROSITE" id="PS50109">
    <property type="entry name" value="HIS_KIN"/>
    <property type="match status" value="1"/>
</dbReference>
<keyword evidence="3" id="KW-0597">Phosphoprotein</keyword>
<dbReference type="PRINTS" id="PR00344">
    <property type="entry name" value="BCTRLSENSOR"/>
</dbReference>
<dbReference type="SUPFAM" id="SSF47384">
    <property type="entry name" value="Homodimeric domain of signal transducing histidine kinase"/>
    <property type="match status" value="1"/>
</dbReference>
<evidence type="ECO:0000259" key="8">
    <source>
        <dbReference type="PROSITE" id="PS50109"/>
    </source>
</evidence>
<dbReference type="PANTHER" id="PTHR43304:SF1">
    <property type="entry name" value="PAC DOMAIN-CONTAINING PROTEIN"/>
    <property type="match status" value="1"/>
</dbReference>
<keyword evidence="11" id="KW-1185">Reference proteome</keyword>
<dbReference type="Gene3D" id="1.10.287.130">
    <property type="match status" value="1"/>
</dbReference>
<comment type="caution">
    <text evidence="10">The sequence shown here is derived from an EMBL/GenBank/DDBJ whole genome shotgun (WGS) entry which is preliminary data.</text>
</comment>
<feature type="transmembrane region" description="Helical" evidence="7">
    <location>
        <begin position="205"/>
        <end position="225"/>
    </location>
</feature>
<name>A0ABV2SU09_9FLAO</name>
<feature type="transmembrane region" description="Helical" evidence="7">
    <location>
        <begin position="88"/>
        <end position="106"/>
    </location>
</feature>
<dbReference type="InterPro" id="IPR052162">
    <property type="entry name" value="Sensor_kinase/Photoreceptor"/>
</dbReference>
<dbReference type="RefSeq" id="WP_354615050.1">
    <property type="nucleotide sequence ID" value="NZ_JBEXAE010000003.1"/>
</dbReference>
<feature type="domain" description="PAC" evidence="9">
    <location>
        <begin position="490"/>
        <end position="542"/>
    </location>
</feature>
<sequence>MYVLASILIEFLLIATFILVLFNLRDKIGLAPVYILIGSLQYFQVNLENLVSFKFLGEYPVYPGSIVLFSAVLFSVLLIYIKEGVLSARTLILGILISNLFLSGLFEITSTQDYFVRKFYGADVSGNSVFSIDYKFFSVGSIILFIDFFLLVIVYQFLITKIKKPFFFLTLFLSLWSVLIFDALVFNTTLFFGTTYFKYSLIGHIFGKTLSALLYSSVLYIYLTYVDKGVKTTSFITDQKRDIFSILFYKKKYMSLKIEKENVEEKLISEKKEVDEALLESEAFNKGILSSLSAHIAVIDSTGKILAVNKAWNDFSLNNGELNLERTSVDSNYIEVCEKALAMGDTLSEKVLEGIRSVLNKSAPNFIVEYPFHAPTGKCWFSLNIVPFGTTSNKLVISHTNVTQLIAVEEKLERSNEKLKEAQRTAKIGSWEINPSTKEVDFSDEMYNILEIDKETKEDLYGLYRSKCMPEDDERFEELTTNAIKNGKGYSIGYYIKSRDNNLKYIHEIVEIVKDASGKTIKLKGTLQDETKNKLINDQLSQKNEELLKANKELDRFVYSASHDLRAPLTSLRGLIQIVEMTQKPEHEEFKEPLSLMSTTIDKMDVFIRSIFDYSMNARAKITVEKIDFEEVLGSIWESLKYMNIKYTPKVKIDIKQKVDFFSDKKRLEIILQNLVSNAIKYYDTNKTENFVHITVTADAKAAKIIIEDNGIGIGREHIDKIFEMFYRATKESTGSGMGMYIVKETLDRLQGSIKIESELSKGSKFILSIPNAI</sequence>
<organism evidence="10 11">
    <name type="scientific">Sediminicola arcticus</name>
    <dbReference type="NCBI Taxonomy" id="1574308"/>
    <lineage>
        <taxon>Bacteria</taxon>
        <taxon>Pseudomonadati</taxon>
        <taxon>Bacteroidota</taxon>
        <taxon>Flavobacteriia</taxon>
        <taxon>Flavobacteriales</taxon>
        <taxon>Flavobacteriaceae</taxon>
        <taxon>Sediminicola</taxon>
    </lineage>
</organism>
<feature type="transmembrane region" description="Helical" evidence="7">
    <location>
        <begin position="166"/>
        <end position="185"/>
    </location>
</feature>
<evidence type="ECO:0000256" key="6">
    <source>
        <dbReference type="SAM" id="Coils"/>
    </source>
</evidence>
<evidence type="ECO:0000256" key="1">
    <source>
        <dbReference type="ARBA" id="ARBA00000085"/>
    </source>
</evidence>
<evidence type="ECO:0000313" key="10">
    <source>
        <dbReference type="EMBL" id="MET6990655.1"/>
    </source>
</evidence>
<keyword evidence="10" id="KW-0547">Nucleotide-binding</keyword>
<dbReference type="InterPro" id="IPR005467">
    <property type="entry name" value="His_kinase_dom"/>
</dbReference>
<keyword evidence="10" id="KW-0067">ATP-binding</keyword>
<dbReference type="Proteomes" id="UP001549799">
    <property type="component" value="Unassembled WGS sequence"/>
</dbReference>
<dbReference type="SMART" id="SM00388">
    <property type="entry name" value="HisKA"/>
    <property type="match status" value="1"/>
</dbReference>
<evidence type="ECO:0000256" key="3">
    <source>
        <dbReference type="ARBA" id="ARBA00022553"/>
    </source>
</evidence>
<dbReference type="InterPro" id="IPR035965">
    <property type="entry name" value="PAS-like_dom_sf"/>
</dbReference>
<feature type="transmembrane region" description="Helical" evidence="7">
    <location>
        <begin position="59"/>
        <end position="81"/>
    </location>
</feature>
<evidence type="ECO:0000256" key="7">
    <source>
        <dbReference type="SAM" id="Phobius"/>
    </source>
</evidence>
<feature type="coiled-coil region" evidence="6">
    <location>
        <begin position="246"/>
        <end position="280"/>
    </location>
</feature>
<evidence type="ECO:0000256" key="2">
    <source>
        <dbReference type="ARBA" id="ARBA00012438"/>
    </source>
</evidence>
<dbReference type="SMART" id="SM00387">
    <property type="entry name" value="HATPase_c"/>
    <property type="match status" value="1"/>
</dbReference>
<dbReference type="SUPFAM" id="SSF55874">
    <property type="entry name" value="ATPase domain of HSP90 chaperone/DNA topoisomerase II/histidine kinase"/>
    <property type="match status" value="1"/>
</dbReference>
<dbReference type="InterPro" id="IPR003661">
    <property type="entry name" value="HisK_dim/P_dom"/>
</dbReference>
<keyword evidence="7" id="KW-1133">Transmembrane helix</keyword>
<dbReference type="PROSITE" id="PS50113">
    <property type="entry name" value="PAC"/>
    <property type="match status" value="1"/>
</dbReference>
<keyword evidence="4" id="KW-0808">Transferase</keyword>
<dbReference type="InterPro" id="IPR013655">
    <property type="entry name" value="PAS_fold_3"/>
</dbReference>
<comment type="catalytic activity">
    <reaction evidence="1">
        <text>ATP + protein L-histidine = ADP + protein N-phospho-L-histidine.</text>
        <dbReference type="EC" id="2.7.13.3"/>
    </reaction>
</comment>
<dbReference type="GO" id="GO:0005524">
    <property type="term" value="F:ATP binding"/>
    <property type="evidence" value="ECO:0007669"/>
    <property type="project" value="UniProtKB-KW"/>
</dbReference>
<dbReference type="PANTHER" id="PTHR43304">
    <property type="entry name" value="PHYTOCHROME-LIKE PROTEIN CPH1"/>
    <property type="match status" value="1"/>
</dbReference>
<reference evidence="10 11" key="1">
    <citation type="submission" date="2024-07" db="EMBL/GenBank/DDBJ databases">
        <title>The genome sequence of type strain Sediminicola arcticus GDMCC 1.2805.</title>
        <authorList>
            <person name="Liu Y."/>
        </authorList>
    </citation>
    <scope>NUCLEOTIDE SEQUENCE [LARGE SCALE GENOMIC DNA]</scope>
    <source>
        <strain evidence="10 11">GDMCC 1.2805</strain>
    </source>
</reference>
<feature type="transmembrane region" description="Helical" evidence="7">
    <location>
        <begin position="136"/>
        <end position="159"/>
    </location>
</feature>
<dbReference type="EMBL" id="JBEXAE010000003">
    <property type="protein sequence ID" value="MET6990655.1"/>
    <property type="molecule type" value="Genomic_DNA"/>
</dbReference>
<evidence type="ECO:0000313" key="11">
    <source>
        <dbReference type="Proteomes" id="UP001549799"/>
    </source>
</evidence>
<dbReference type="InterPro" id="IPR036890">
    <property type="entry name" value="HATPase_C_sf"/>
</dbReference>
<dbReference type="InterPro" id="IPR000700">
    <property type="entry name" value="PAS-assoc_C"/>
</dbReference>
<evidence type="ECO:0000256" key="5">
    <source>
        <dbReference type="ARBA" id="ARBA00022777"/>
    </source>
</evidence>